<dbReference type="Proteomes" id="UP000597444">
    <property type="component" value="Unassembled WGS sequence"/>
</dbReference>
<accession>A0A8J3N0L4</accession>
<evidence type="ECO:0000313" key="2">
    <source>
        <dbReference type="EMBL" id="GHO93037.1"/>
    </source>
</evidence>
<evidence type="ECO:0000259" key="1">
    <source>
        <dbReference type="PROSITE" id="PS50104"/>
    </source>
</evidence>
<organism evidence="2 3">
    <name type="scientific">Reticulibacter mediterranei</name>
    <dbReference type="NCBI Taxonomy" id="2778369"/>
    <lineage>
        <taxon>Bacteria</taxon>
        <taxon>Bacillati</taxon>
        <taxon>Chloroflexota</taxon>
        <taxon>Ktedonobacteria</taxon>
        <taxon>Ktedonobacterales</taxon>
        <taxon>Reticulibacteraceae</taxon>
        <taxon>Reticulibacter</taxon>
    </lineage>
</organism>
<gene>
    <name evidence="2" type="ORF">KSF_030850</name>
</gene>
<reference evidence="2" key="1">
    <citation type="submission" date="2020-10" db="EMBL/GenBank/DDBJ databases">
        <title>Taxonomic study of unclassified bacteria belonging to the class Ktedonobacteria.</title>
        <authorList>
            <person name="Yabe S."/>
            <person name="Wang C.M."/>
            <person name="Zheng Y."/>
            <person name="Sakai Y."/>
            <person name="Cavaletti L."/>
            <person name="Monciardini P."/>
            <person name="Donadio S."/>
        </authorList>
    </citation>
    <scope>NUCLEOTIDE SEQUENCE</scope>
    <source>
        <strain evidence="2">ID150040</strain>
    </source>
</reference>
<dbReference type="Gene3D" id="3.40.50.10140">
    <property type="entry name" value="Toll/interleukin-1 receptor homology (TIR) domain"/>
    <property type="match status" value="1"/>
</dbReference>
<proteinExistence type="predicted"/>
<comment type="caution">
    <text evidence="2">The sequence shown here is derived from an EMBL/GenBank/DDBJ whole genome shotgun (WGS) entry which is preliminary data.</text>
</comment>
<dbReference type="PROSITE" id="PS50104">
    <property type="entry name" value="TIR"/>
    <property type="match status" value="1"/>
</dbReference>
<name>A0A8J3N0L4_9CHLR</name>
<sequence length="167" mass="19810">MRGTGAPDAFIDYMRSLVARPIEYYTCFISYSSQDHNFAERLYADLQHKGVRCWFAPENLKIGDKFRSRIDESIRMHDKLLLVLSEHSVKSDWVETEVETAFEKEYRTNRLALFPIKLDETVMHTNKAWAADIRRTRHIGDLTHWKDHDAYQQGLHRLLRDLKQEKV</sequence>
<keyword evidence="3" id="KW-1185">Reference proteome</keyword>
<dbReference type="SUPFAM" id="SSF52200">
    <property type="entry name" value="Toll/Interleukin receptor TIR domain"/>
    <property type="match status" value="1"/>
</dbReference>
<feature type="domain" description="TIR" evidence="1">
    <location>
        <begin position="23"/>
        <end position="163"/>
    </location>
</feature>
<dbReference type="InterPro" id="IPR035897">
    <property type="entry name" value="Toll_tir_struct_dom_sf"/>
</dbReference>
<dbReference type="Pfam" id="PF13676">
    <property type="entry name" value="TIR_2"/>
    <property type="match status" value="1"/>
</dbReference>
<dbReference type="InterPro" id="IPR000157">
    <property type="entry name" value="TIR_dom"/>
</dbReference>
<dbReference type="AlphaFoldDB" id="A0A8J3N0L4"/>
<evidence type="ECO:0000313" key="3">
    <source>
        <dbReference type="Proteomes" id="UP000597444"/>
    </source>
</evidence>
<protein>
    <recommendedName>
        <fullName evidence="1">TIR domain-containing protein</fullName>
    </recommendedName>
</protein>
<dbReference type="GO" id="GO:0007165">
    <property type="term" value="P:signal transduction"/>
    <property type="evidence" value="ECO:0007669"/>
    <property type="project" value="InterPro"/>
</dbReference>
<dbReference type="SMART" id="SM00255">
    <property type="entry name" value="TIR"/>
    <property type="match status" value="1"/>
</dbReference>
<dbReference type="EMBL" id="BNJK01000001">
    <property type="protein sequence ID" value="GHO93037.1"/>
    <property type="molecule type" value="Genomic_DNA"/>
</dbReference>